<feature type="region of interest" description="Disordered" evidence="1">
    <location>
        <begin position="1"/>
        <end position="23"/>
    </location>
</feature>
<feature type="compositionally biased region" description="Basic and acidic residues" evidence="1">
    <location>
        <begin position="110"/>
        <end position="124"/>
    </location>
</feature>
<comment type="caution">
    <text evidence="2">The sequence shown here is derived from an EMBL/GenBank/DDBJ whole genome shotgun (WGS) entry which is preliminary data.</text>
</comment>
<feature type="compositionally biased region" description="Basic and acidic residues" evidence="1">
    <location>
        <begin position="59"/>
        <end position="69"/>
    </location>
</feature>
<feature type="region of interest" description="Disordered" evidence="1">
    <location>
        <begin position="43"/>
        <end position="156"/>
    </location>
</feature>
<reference evidence="3" key="1">
    <citation type="journal article" date="2019" name="Int. J. Syst. Evol. Microbiol.">
        <title>The Global Catalogue of Microorganisms (GCM) 10K type strain sequencing project: providing services to taxonomists for standard genome sequencing and annotation.</title>
        <authorList>
            <consortium name="The Broad Institute Genomics Platform"/>
            <consortium name="The Broad Institute Genome Sequencing Center for Infectious Disease"/>
            <person name="Wu L."/>
            <person name="Ma J."/>
        </authorList>
    </citation>
    <scope>NUCLEOTIDE SEQUENCE [LARGE SCALE GENOMIC DNA]</scope>
    <source>
        <strain evidence="3">JCM 3296</strain>
    </source>
</reference>
<protein>
    <submittedName>
        <fullName evidence="2">Uncharacterized protein</fullName>
    </submittedName>
</protein>
<accession>A0ABQ2UP87</accession>
<keyword evidence="3" id="KW-1185">Reference proteome</keyword>
<gene>
    <name evidence="2" type="ORF">GCM10010178_41870</name>
</gene>
<name>A0ABQ2UP87_9PSEU</name>
<proteinExistence type="predicted"/>
<dbReference type="Proteomes" id="UP000649573">
    <property type="component" value="Unassembled WGS sequence"/>
</dbReference>
<evidence type="ECO:0000313" key="3">
    <source>
        <dbReference type="Proteomes" id="UP000649573"/>
    </source>
</evidence>
<organism evidence="2 3">
    <name type="scientific">Lentzea flava</name>
    <dbReference type="NCBI Taxonomy" id="103732"/>
    <lineage>
        <taxon>Bacteria</taxon>
        <taxon>Bacillati</taxon>
        <taxon>Actinomycetota</taxon>
        <taxon>Actinomycetes</taxon>
        <taxon>Pseudonocardiales</taxon>
        <taxon>Pseudonocardiaceae</taxon>
        <taxon>Lentzea</taxon>
    </lineage>
</organism>
<sequence length="156" mass="17622">MVERALSQADGQVGLHEDAVQREGLVRPRQLVHLGLARRDGRQALQRTAEQPVRFADVAPHERNGRDRPVQPGPLQRPGEPGVRQLRRGFDRERRTGLQRRGVGTAGGVAEHHEQREVAPRLGREPGSGAPQRHRLHRGGREVTAQDRELFHREVR</sequence>
<evidence type="ECO:0000256" key="1">
    <source>
        <dbReference type="SAM" id="MobiDB-lite"/>
    </source>
</evidence>
<evidence type="ECO:0000313" key="2">
    <source>
        <dbReference type="EMBL" id="GGU44967.1"/>
    </source>
</evidence>
<feature type="compositionally biased region" description="Basic and acidic residues" evidence="1">
    <location>
        <begin position="139"/>
        <end position="156"/>
    </location>
</feature>
<dbReference type="EMBL" id="BMRE01000017">
    <property type="protein sequence ID" value="GGU44967.1"/>
    <property type="molecule type" value="Genomic_DNA"/>
</dbReference>